<dbReference type="PANTHER" id="PTHR31212:SF4">
    <property type="entry name" value="ALPHA-KETOGLUTARATE-DEPENDENT DIOXYGENASE ALKB HOMOLOG 3"/>
    <property type="match status" value="1"/>
</dbReference>
<evidence type="ECO:0000313" key="7">
    <source>
        <dbReference type="EMBL" id="KAK2630570.1"/>
    </source>
</evidence>
<dbReference type="InterPro" id="IPR027450">
    <property type="entry name" value="AlkB-like"/>
</dbReference>
<evidence type="ECO:0000256" key="3">
    <source>
        <dbReference type="ARBA" id="ARBA00022833"/>
    </source>
</evidence>
<dbReference type="PROSITE" id="PS51471">
    <property type="entry name" value="FE2OG_OXY"/>
    <property type="match status" value="1"/>
</dbReference>
<evidence type="ECO:0000259" key="6">
    <source>
        <dbReference type="PROSITE" id="PS51471"/>
    </source>
</evidence>
<dbReference type="GO" id="GO:0008270">
    <property type="term" value="F:zinc ion binding"/>
    <property type="evidence" value="ECO:0007669"/>
    <property type="project" value="UniProtKB-KW"/>
</dbReference>
<accession>A0AAD9WGH4</accession>
<feature type="region of interest" description="Disordered" evidence="4">
    <location>
        <begin position="1"/>
        <end position="52"/>
    </location>
</feature>
<dbReference type="Gene3D" id="2.60.120.590">
    <property type="entry name" value="Alpha-ketoglutarate-dependent dioxygenase AlkB-like"/>
    <property type="match status" value="1"/>
</dbReference>
<sequence>MMNDDYVPSKKRKRTRPSSPRSAAQPVVPRPSTQQGCSLEIDEEEVEEENESTDLMLALLSSLHPDTDQQLLLDVLLAHDGSVEAASASLAIPISPPRKPKSASSVPGYQISLSSFLSQSGSGKPTKPPSKKGKTLHLYDPVDIAAHTPCSIIHNFLPREEANALLEELLKEAETYERSNFKLFDSVVQSPHTACFYVESWEEAQRQKTEYIYNGGKLTDIRPLTPRMRSLTPLVASTVNAYIASRISSSSTGSKLPHQSSLPWTPNAAFVNCYNGPTENVGWHSDQLTYLGPRATIGSLSLGVAREFRVRRVVPDDGDDGVEKGDQQAQISIHLPHNSLLVMHAEMQEEWKHCIAPAQSITPHPVSGNKRINVTYRDYKSYMHPRFTPRCLCGVPAVLRVVQRKRANLGRNVPDVDKKGCGWFEWAEFDEDGIPVWKHKPVSAS</sequence>
<dbReference type="AlphaFoldDB" id="A0AAD9WGH4"/>
<dbReference type="SUPFAM" id="SSF51197">
    <property type="entry name" value="Clavaminate synthase-like"/>
    <property type="match status" value="1"/>
</dbReference>
<protein>
    <recommendedName>
        <fullName evidence="9">Fe2OG dioxygenase domain-containing protein</fullName>
    </recommendedName>
</protein>
<dbReference type="EMBL" id="JAUBYV010000001">
    <property type="protein sequence ID" value="KAK2630570.1"/>
    <property type="molecule type" value="Genomic_DNA"/>
</dbReference>
<dbReference type="InterPro" id="IPR037151">
    <property type="entry name" value="AlkB-like_sf"/>
</dbReference>
<keyword evidence="2" id="KW-0863">Zinc-finger</keyword>
<dbReference type="GO" id="GO:0051213">
    <property type="term" value="F:dioxygenase activity"/>
    <property type="evidence" value="ECO:0007669"/>
    <property type="project" value="InterPro"/>
</dbReference>
<dbReference type="GO" id="GO:0006307">
    <property type="term" value="P:DNA alkylation repair"/>
    <property type="evidence" value="ECO:0007669"/>
    <property type="project" value="InterPro"/>
</dbReference>
<reference evidence="7" key="1">
    <citation type="submission" date="2023-06" db="EMBL/GenBank/DDBJ databases">
        <title>Draft genome of Marssonina rosae.</title>
        <authorList>
            <person name="Cheng Q."/>
        </authorList>
    </citation>
    <scope>NUCLEOTIDE SEQUENCE</scope>
    <source>
        <strain evidence="7">R4</strain>
    </source>
</reference>
<dbReference type="PROSITE" id="PS51140">
    <property type="entry name" value="CUE"/>
    <property type="match status" value="1"/>
</dbReference>
<dbReference type="InterPro" id="IPR003892">
    <property type="entry name" value="CUE"/>
</dbReference>
<keyword evidence="3" id="KW-0862">Zinc</keyword>
<feature type="compositionally biased region" description="Acidic residues" evidence="4">
    <location>
        <begin position="40"/>
        <end position="52"/>
    </location>
</feature>
<dbReference type="Pfam" id="PF13532">
    <property type="entry name" value="2OG-FeII_Oxy_2"/>
    <property type="match status" value="1"/>
</dbReference>
<evidence type="ECO:0000313" key="8">
    <source>
        <dbReference type="Proteomes" id="UP001285354"/>
    </source>
</evidence>
<organism evidence="7 8">
    <name type="scientific">Diplocarpon rosae</name>
    <dbReference type="NCBI Taxonomy" id="946125"/>
    <lineage>
        <taxon>Eukaryota</taxon>
        <taxon>Fungi</taxon>
        <taxon>Dikarya</taxon>
        <taxon>Ascomycota</taxon>
        <taxon>Pezizomycotina</taxon>
        <taxon>Leotiomycetes</taxon>
        <taxon>Helotiales</taxon>
        <taxon>Drepanopezizaceae</taxon>
        <taxon>Diplocarpon</taxon>
    </lineage>
</organism>
<dbReference type="InterPro" id="IPR032854">
    <property type="entry name" value="ALKBH3"/>
</dbReference>
<dbReference type="Proteomes" id="UP001285354">
    <property type="component" value="Unassembled WGS sequence"/>
</dbReference>
<gene>
    <name evidence="7" type="ORF">QTJ16_001390</name>
</gene>
<dbReference type="Pfam" id="PF06839">
    <property type="entry name" value="Zn_ribbon_GRF"/>
    <property type="match status" value="1"/>
</dbReference>
<keyword evidence="8" id="KW-1185">Reference proteome</keyword>
<name>A0AAD9WGH4_9HELO</name>
<feature type="domain" description="CUE" evidence="5">
    <location>
        <begin position="52"/>
        <end position="94"/>
    </location>
</feature>
<evidence type="ECO:0000256" key="2">
    <source>
        <dbReference type="ARBA" id="ARBA00022771"/>
    </source>
</evidence>
<dbReference type="InterPro" id="IPR005123">
    <property type="entry name" value="Oxoglu/Fe-dep_dioxygenase_dom"/>
</dbReference>
<dbReference type="FunFam" id="2.60.120.590:FF:000010">
    <property type="entry name" value="GRF zinc finger domain protein"/>
    <property type="match status" value="1"/>
</dbReference>
<feature type="domain" description="Fe2OG dioxygenase" evidence="6">
    <location>
        <begin position="265"/>
        <end position="380"/>
    </location>
</feature>
<comment type="caution">
    <text evidence="7">The sequence shown here is derived from an EMBL/GenBank/DDBJ whole genome shotgun (WGS) entry which is preliminary data.</text>
</comment>
<evidence type="ECO:0008006" key="9">
    <source>
        <dbReference type="Google" id="ProtNLM"/>
    </source>
</evidence>
<dbReference type="GO" id="GO:0043130">
    <property type="term" value="F:ubiquitin binding"/>
    <property type="evidence" value="ECO:0007669"/>
    <property type="project" value="InterPro"/>
</dbReference>
<dbReference type="PANTHER" id="PTHR31212">
    <property type="entry name" value="ALPHA-KETOGLUTARATE-DEPENDENT DIOXYGENASE ALKB HOMOLOG 3"/>
    <property type="match status" value="1"/>
</dbReference>
<evidence type="ECO:0000259" key="5">
    <source>
        <dbReference type="PROSITE" id="PS51140"/>
    </source>
</evidence>
<evidence type="ECO:0000256" key="4">
    <source>
        <dbReference type="SAM" id="MobiDB-lite"/>
    </source>
</evidence>
<evidence type="ECO:0000256" key="1">
    <source>
        <dbReference type="ARBA" id="ARBA00022723"/>
    </source>
</evidence>
<dbReference type="InterPro" id="IPR010666">
    <property type="entry name" value="Znf_GRF"/>
</dbReference>
<proteinExistence type="predicted"/>
<keyword evidence="1" id="KW-0479">Metal-binding</keyword>